<evidence type="ECO:0000313" key="9">
    <source>
        <dbReference type="EMBL" id="ETN81235.1"/>
    </source>
</evidence>
<dbReference type="OrthoDB" id="6510177at2759"/>
<keyword evidence="6" id="KW-0325">Glycoprotein</keyword>
<keyword evidence="3 7" id="KW-0812">Transmembrane</keyword>
<organism evidence="9 10">
    <name type="scientific">Necator americanus</name>
    <name type="common">Human hookworm</name>
    <dbReference type="NCBI Taxonomy" id="51031"/>
    <lineage>
        <taxon>Eukaryota</taxon>
        <taxon>Metazoa</taxon>
        <taxon>Ecdysozoa</taxon>
        <taxon>Nematoda</taxon>
        <taxon>Chromadorea</taxon>
        <taxon>Rhabditida</taxon>
        <taxon>Rhabditina</taxon>
        <taxon>Rhabditomorpha</taxon>
        <taxon>Strongyloidea</taxon>
        <taxon>Ancylostomatidae</taxon>
        <taxon>Bunostominae</taxon>
        <taxon>Necator</taxon>
    </lineage>
</organism>
<evidence type="ECO:0000256" key="2">
    <source>
        <dbReference type="ARBA" id="ARBA00005585"/>
    </source>
</evidence>
<dbReference type="SUPFAM" id="SSF82866">
    <property type="entry name" value="Multidrug efflux transporter AcrB transmembrane domain"/>
    <property type="match status" value="1"/>
</dbReference>
<feature type="non-terminal residue" evidence="9">
    <location>
        <position position="1"/>
    </location>
</feature>
<feature type="transmembrane region" description="Helical" evidence="7">
    <location>
        <begin position="33"/>
        <end position="61"/>
    </location>
</feature>
<evidence type="ECO:0000256" key="4">
    <source>
        <dbReference type="ARBA" id="ARBA00022989"/>
    </source>
</evidence>
<dbReference type="Pfam" id="PF02460">
    <property type="entry name" value="Patched"/>
    <property type="match status" value="1"/>
</dbReference>
<dbReference type="PANTHER" id="PTHR10796:SF85">
    <property type="entry name" value="SSD DOMAIN-CONTAINING PROTEIN"/>
    <property type="match status" value="1"/>
</dbReference>
<keyword evidence="5 7" id="KW-0472">Membrane</keyword>
<name>W2TGR8_NECAM</name>
<keyword evidence="4 7" id="KW-1133">Transmembrane helix</keyword>
<evidence type="ECO:0000256" key="1">
    <source>
        <dbReference type="ARBA" id="ARBA00004141"/>
    </source>
</evidence>
<dbReference type="KEGG" id="nai:NECAME_17929"/>
<evidence type="ECO:0000313" key="10">
    <source>
        <dbReference type="Proteomes" id="UP000053676"/>
    </source>
</evidence>
<sequence>VLIETGPAITISAFTNILAFVIGAYSSPPEIRLFCIGNAVCILMDMLYQLTFYTAVMALFADSAVQYSEKEESSRLKTAAQDFLHWYTGLVSNWKVSLAVMLIWVVYVGGAIVGLFYVSIDLSPQKMFLPDSKLIH</sequence>
<gene>
    <name evidence="9" type="ORF">NECAME_17929</name>
</gene>
<accession>W2TGR8</accession>
<dbReference type="OMA" id="MTSAIGP"/>
<reference evidence="10" key="1">
    <citation type="journal article" date="2014" name="Nat. Genet.">
        <title>Genome of the human hookworm Necator americanus.</title>
        <authorList>
            <person name="Tang Y.T."/>
            <person name="Gao X."/>
            <person name="Rosa B.A."/>
            <person name="Abubucker S."/>
            <person name="Hallsworth-Pepin K."/>
            <person name="Martin J."/>
            <person name="Tyagi R."/>
            <person name="Heizer E."/>
            <person name="Zhang X."/>
            <person name="Bhonagiri-Palsikar V."/>
            <person name="Minx P."/>
            <person name="Warren W.C."/>
            <person name="Wang Q."/>
            <person name="Zhan B."/>
            <person name="Hotez P.J."/>
            <person name="Sternberg P.W."/>
            <person name="Dougall A."/>
            <person name="Gaze S.T."/>
            <person name="Mulvenna J."/>
            <person name="Sotillo J."/>
            <person name="Ranganathan S."/>
            <person name="Rabelo E.M."/>
            <person name="Wilson R.K."/>
            <person name="Felgner P.L."/>
            <person name="Bethony J."/>
            <person name="Hawdon J.M."/>
            <person name="Gasser R.B."/>
            <person name="Loukas A."/>
            <person name="Mitreva M."/>
        </authorList>
    </citation>
    <scope>NUCLEOTIDE SEQUENCE [LARGE SCALE GENOMIC DNA]</scope>
</reference>
<dbReference type="InterPro" id="IPR000731">
    <property type="entry name" value="SSD"/>
</dbReference>
<dbReference type="InterPro" id="IPR003392">
    <property type="entry name" value="PTHD_SSD"/>
</dbReference>
<dbReference type="PANTHER" id="PTHR10796">
    <property type="entry name" value="PATCHED-RELATED"/>
    <property type="match status" value="1"/>
</dbReference>
<evidence type="ECO:0000256" key="5">
    <source>
        <dbReference type="ARBA" id="ARBA00023136"/>
    </source>
</evidence>
<dbReference type="InterPro" id="IPR051697">
    <property type="entry name" value="Patched_domain-protein"/>
</dbReference>
<dbReference type="EMBL" id="KI658807">
    <property type="protein sequence ID" value="ETN81235.1"/>
    <property type="molecule type" value="Genomic_DNA"/>
</dbReference>
<dbReference type="PROSITE" id="PS50156">
    <property type="entry name" value="SSD"/>
    <property type="match status" value="1"/>
</dbReference>
<feature type="non-terminal residue" evidence="9">
    <location>
        <position position="136"/>
    </location>
</feature>
<feature type="transmembrane region" description="Helical" evidence="7">
    <location>
        <begin position="6"/>
        <end position="26"/>
    </location>
</feature>
<dbReference type="GO" id="GO:0005886">
    <property type="term" value="C:plasma membrane"/>
    <property type="evidence" value="ECO:0007669"/>
    <property type="project" value="TreeGrafter"/>
</dbReference>
<evidence type="ECO:0000256" key="3">
    <source>
        <dbReference type="ARBA" id="ARBA00022692"/>
    </source>
</evidence>
<dbReference type="Proteomes" id="UP000053676">
    <property type="component" value="Unassembled WGS sequence"/>
</dbReference>
<evidence type="ECO:0000256" key="7">
    <source>
        <dbReference type="SAM" id="Phobius"/>
    </source>
</evidence>
<dbReference type="STRING" id="51031.W2TGR8"/>
<evidence type="ECO:0000259" key="8">
    <source>
        <dbReference type="PROSITE" id="PS50156"/>
    </source>
</evidence>
<dbReference type="GO" id="GO:0006897">
    <property type="term" value="P:endocytosis"/>
    <property type="evidence" value="ECO:0007669"/>
    <property type="project" value="TreeGrafter"/>
</dbReference>
<keyword evidence="10" id="KW-1185">Reference proteome</keyword>
<dbReference type="AlphaFoldDB" id="W2TGR8"/>
<comment type="subcellular location">
    <subcellularLocation>
        <location evidence="1">Membrane</location>
        <topology evidence="1">Multi-pass membrane protein</topology>
    </subcellularLocation>
</comment>
<comment type="similarity">
    <text evidence="2">Belongs to the patched family.</text>
</comment>
<evidence type="ECO:0000256" key="6">
    <source>
        <dbReference type="ARBA" id="ARBA00023180"/>
    </source>
</evidence>
<dbReference type="Gene3D" id="1.20.1640.10">
    <property type="entry name" value="Multidrug efflux transporter AcrB transmembrane domain"/>
    <property type="match status" value="1"/>
</dbReference>
<protein>
    <recommendedName>
        <fullName evidence="8">SSD domain-containing protein</fullName>
    </recommendedName>
</protein>
<dbReference type="GO" id="GO:0030659">
    <property type="term" value="C:cytoplasmic vesicle membrane"/>
    <property type="evidence" value="ECO:0007669"/>
    <property type="project" value="TreeGrafter"/>
</dbReference>
<proteinExistence type="inferred from homology"/>
<feature type="domain" description="SSD" evidence="8">
    <location>
        <begin position="1"/>
        <end position="59"/>
    </location>
</feature>
<dbReference type="GO" id="GO:0018996">
    <property type="term" value="P:molting cycle, collagen and cuticulin-based cuticle"/>
    <property type="evidence" value="ECO:0007669"/>
    <property type="project" value="TreeGrafter"/>
</dbReference>
<feature type="transmembrane region" description="Helical" evidence="7">
    <location>
        <begin position="96"/>
        <end position="118"/>
    </location>
</feature>